<evidence type="ECO:0000256" key="10">
    <source>
        <dbReference type="SAM" id="MobiDB-lite"/>
    </source>
</evidence>
<feature type="transmembrane region" description="Helical" evidence="11">
    <location>
        <begin position="99"/>
        <end position="119"/>
    </location>
</feature>
<dbReference type="GO" id="GO:0090374">
    <property type="term" value="P:oligopeptide export from mitochondrion"/>
    <property type="evidence" value="ECO:0007669"/>
    <property type="project" value="TreeGrafter"/>
</dbReference>
<feature type="transmembrane region" description="Helical" evidence="11">
    <location>
        <begin position="279"/>
        <end position="310"/>
    </location>
</feature>
<feature type="transmembrane region" description="Helical" evidence="11">
    <location>
        <begin position="999"/>
        <end position="1025"/>
    </location>
</feature>
<dbReference type="GO" id="GO:0005743">
    <property type="term" value="C:mitochondrial inner membrane"/>
    <property type="evidence" value="ECO:0007669"/>
    <property type="project" value="TreeGrafter"/>
</dbReference>
<proteinExistence type="inferred from homology"/>
<evidence type="ECO:0000313" key="14">
    <source>
        <dbReference type="EMBL" id="GFH58963.1"/>
    </source>
</evidence>
<evidence type="ECO:0000256" key="7">
    <source>
        <dbReference type="ARBA" id="ARBA00022840"/>
    </source>
</evidence>
<protein>
    <submittedName>
        <fullName evidence="14">ABC transporter</fullName>
    </submittedName>
</protein>
<evidence type="ECO:0000256" key="1">
    <source>
        <dbReference type="ARBA" id="ARBA00004141"/>
    </source>
</evidence>
<keyword evidence="5" id="KW-0677">Repeat</keyword>
<dbReference type="GO" id="GO:0005524">
    <property type="term" value="F:ATP binding"/>
    <property type="evidence" value="ECO:0007669"/>
    <property type="project" value="UniProtKB-KW"/>
</dbReference>
<dbReference type="Pfam" id="PF00005">
    <property type="entry name" value="ABC_tran"/>
    <property type="match status" value="2"/>
</dbReference>
<feature type="transmembrane region" description="Helical" evidence="11">
    <location>
        <begin position="1265"/>
        <end position="1289"/>
    </location>
</feature>
<dbReference type="GO" id="GO:0015421">
    <property type="term" value="F:ABC-type oligopeptide transporter activity"/>
    <property type="evidence" value="ECO:0007669"/>
    <property type="project" value="TreeGrafter"/>
</dbReference>
<dbReference type="InterPro" id="IPR027417">
    <property type="entry name" value="P-loop_NTPase"/>
</dbReference>
<dbReference type="PROSITE" id="PS00211">
    <property type="entry name" value="ABC_TRANSPORTER_1"/>
    <property type="match status" value="2"/>
</dbReference>
<feature type="domain" description="ABC transmembrane type-1" evidence="13">
    <location>
        <begin position="59"/>
        <end position="369"/>
    </location>
</feature>
<reference evidence="14 15" key="1">
    <citation type="journal article" date="2021" name="Sci. Rep.">
        <title>The genome of the diatom Chaetoceros tenuissimus carries an ancient integrated fragment of an extant virus.</title>
        <authorList>
            <person name="Hongo Y."/>
            <person name="Kimura K."/>
            <person name="Takaki Y."/>
            <person name="Yoshida Y."/>
            <person name="Baba S."/>
            <person name="Kobayashi G."/>
            <person name="Nagasaki K."/>
            <person name="Hano T."/>
            <person name="Tomaru Y."/>
        </authorList>
    </citation>
    <scope>NUCLEOTIDE SEQUENCE [LARGE SCALE GENOMIC DNA]</scope>
    <source>
        <strain evidence="14 15">NIES-3715</strain>
    </source>
</reference>
<comment type="caution">
    <text evidence="14">The sequence shown here is derived from an EMBL/GenBank/DDBJ whole genome shotgun (WGS) entry which is preliminary data.</text>
</comment>
<feature type="transmembrane region" description="Helical" evidence="11">
    <location>
        <begin position="203"/>
        <end position="223"/>
    </location>
</feature>
<accession>A0AAD3D757</accession>
<dbReference type="CDD" id="cd03249">
    <property type="entry name" value="ABC_MTABC3_MDL1_MDL2"/>
    <property type="match status" value="2"/>
</dbReference>
<dbReference type="GO" id="GO:0016887">
    <property type="term" value="F:ATP hydrolysis activity"/>
    <property type="evidence" value="ECO:0007669"/>
    <property type="project" value="InterPro"/>
</dbReference>
<dbReference type="InterPro" id="IPR039421">
    <property type="entry name" value="Type_1_exporter"/>
</dbReference>
<dbReference type="CDD" id="cd18578">
    <property type="entry name" value="ABC_6TM_Pgp_ABCB1_D2_like"/>
    <property type="match status" value="1"/>
</dbReference>
<evidence type="ECO:0000256" key="5">
    <source>
        <dbReference type="ARBA" id="ARBA00022737"/>
    </source>
</evidence>
<feature type="transmembrane region" description="Helical" evidence="11">
    <location>
        <begin position="56"/>
        <end position="79"/>
    </location>
</feature>
<dbReference type="PANTHER" id="PTHR43394:SF11">
    <property type="entry name" value="ATP-BINDING CASSETTE TRANSPORTER"/>
    <property type="match status" value="1"/>
</dbReference>
<dbReference type="SUPFAM" id="SSF90123">
    <property type="entry name" value="ABC transporter transmembrane region"/>
    <property type="match status" value="2"/>
</dbReference>
<feature type="transmembrane region" description="Helical" evidence="11">
    <location>
        <begin position="1085"/>
        <end position="1105"/>
    </location>
</feature>
<feature type="transmembrane region" description="Helical" evidence="11">
    <location>
        <begin position="178"/>
        <end position="197"/>
    </location>
</feature>
<evidence type="ECO:0000256" key="4">
    <source>
        <dbReference type="ARBA" id="ARBA00022692"/>
    </source>
</evidence>
<name>A0AAD3D757_9STRA</name>
<sequence length="1359" mass="149121">MSLEAKNARVYDTSDGVEVLDLSKPADDGEKKEEMGPLSGAMDVFSKFGQTKKIKLLRFLGIICSIVSGAVYPIMAFYFSKSFEKLGASTEDSNFLSDITEMVIIFLILGVVGFVFLVWQSTCLEIAASESTADYKIQWFNALLRQDMAYYDIKDVSSQATVVSASAAKYKKGTGRKFGEGIQFTTTVIGGFIYAFYVSWRVSLLILTTVPLMAGSAAFMMTVTTKQTERKNKDYAETGGIVYSTISAVRTVFSLNAAETMIEKFKAATKRSYENSVSFNYLVGFGSGAMMASFLASYIVLTLYGAFLLYKQVDKEGCDPSNTLSNPDFDYFNESCTTVGTEVFGALMGISFGAMGLAQISNAVEAFTGARAACHPALEAINRTVGNDSSKTTDVEAGTEKHRADIALPKYVIDSTSDEGKKPDPASVRGEIVFNNVNFAYPTRHETLVFNGFNLTVEAGKTVALVGPSGSGKSTTVSLVERFYDPTAGSVTLDGVDLRDLNVSWLREQIGLVSQEPQLFARSIRENIAYGMEGATDEDIISAAKSANAHDFIMQFPAGYDTLVGDKGSQLSGGQKQRIAISRILLKNPKILLLDEATSALDSESEYVVQEALDKLLGKGNRTTIVIAHRLSTIRNADMIAVVKDGVVVETGTHSSLLELDSEYAKLVEAQTSKADSKTPSSANLSALPEISDHVLSLGGNGQIEFRDVHFHYPTRPNVKIFKGLNLNIQAGETLALVGPSGGGKSSVISLIERFYDPIEGGVFFEGNDIRDLNIKSYRDQLGYVSQEPTLFNTTIAENIKFGKPDATQDEIEDAARQANAHDFIMSFPNGYDTEVGENATQISGGQKQRIAIARAIIKKPKVLILDEATSALDTESERIVQEAIDRLMQSKNQTIIVIAHRLSTIVGADRIAVIADGVLKEIGSHSELMNKPDGRYKRLVEFQNMTGAEKKSKVKKDDEEEENKLIDTSSHHVAETEEEKQKEKEQSDRAKVLAKDDIGYFFVGAIGAILAGLVFPCWGIVFAFMIELLFRPVFNCDPDDPEFTAPFTQTTYDNYFYLEGFQSCPEYWKSEADAIQDLSLKVMYGWLGLMASTLLGNVLLFYGFGTATERMNKRVRDSIFVALMRQDMAYYDTHPIAKLSAQIEDDAAMMHSFSGEPIRTLTMTSASVLVGLVLSFVYMWPFAAMTLLILPFLSFGAYMEMKMYMGEDEGAEAPKEGEDSAGAIVVETLLSIRTVASLAIQKMRAEEYENALKREDPMSVKTNLLKGAATGLGFLVQLWGMGFMFWWGGWVLQNYGNFTYRAYLISMFSLLFSLSGMSVAFMGATDKAKAKVAADRIFALIDRESPINSISDEGKKFV</sequence>
<keyword evidence="3" id="KW-0813">Transport</keyword>
<comment type="similarity">
    <text evidence="2">Belongs to the ABC transporter superfamily. ABCB family. Multidrug resistance exporter (TC 3.A.1.201) subfamily.</text>
</comment>
<dbReference type="InterPro" id="IPR003593">
    <property type="entry name" value="AAA+_ATPase"/>
</dbReference>
<organism evidence="14 15">
    <name type="scientific">Chaetoceros tenuissimus</name>
    <dbReference type="NCBI Taxonomy" id="426638"/>
    <lineage>
        <taxon>Eukaryota</taxon>
        <taxon>Sar</taxon>
        <taxon>Stramenopiles</taxon>
        <taxon>Ochrophyta</taxon>
        <taxon>Bacillariophyta</taxon>
        <taxon>Coscinodiscophyceae</taxon>
        <taxon>Chaetocerotophycidae</taxon>
        <taxon>Chaetocerotales</taxon>
        <taxon>Chaetocerotaceae</taxon>
        <taxon>Chaetoceros</taxon>
    </lineage>
</organism>
<dbReference type="InterPro" id="IPR036640">
    <property type="entry name" value="ABC1_TM_sf"/>
</dbReference>
<evidence type="ECO:0000256" key="11">
    <source>
        <dbReference type="SAM" id="Phobius"/>
    </source>
</evidence>
<dbReference type="InterPro" id="IPR017871">
    <property type="entry name" value="ABC_transporter-like_CS"/>
</dbReference>
<keyword evidence="8 11" id="KW-1133">Transmembrane helix</keyword>
<feature type="domain" description="ABC transporter" evidence="12">
    <location>
        <begin position="704"/>
        <end position="942"/>
    </location>
</feature>
<evidence type="ECO:0000256" key="6">
    <source>
        <dbReference type="ARBA" id="ARBA00022741"/>
    </source>
</evidence>
<dbReference type="SUPFAM" id="SSF52540">
    <property type="entry name" value="P-loop containing nucleoside triphosphate hydrolases"/>
    <property type="match status" value="2"/>
</dbReference>
<evidence type="ECO:0000313" key="15">
    <source>
        <dbReference type="Proteomes" id="UP001054902"/>
    </source>
</evidence>
<dbReference type="CDD" id="cd18577">
    <property type="entry name" value="ABC_6TM_Pgp_ABCB1_D1_like"/>
    <property type="match status" value="1"/>
</dbReference>
<dbReference type="SMART" id="SM00382">
    <property type="entry name" value="AAA"/>
    <property type="match status" value="2"/>
</dbReference>
<feature type="transmembrane region" description="Helical" evidence="11">
    <location>
        <begin position="1169"/>
        <end position="1196"/>
    </location>
</feature>
<evidence type="ECO:0000259" key="13">
    <source>
        <dbReference type="PROSITE" id="PS50929"/>
    </source>
</evidence>
<dbReference type="PROSITE" id="PS50929">
    <property type="entry name" value="ABC_TM1F"/>
    <property type="match status" value="2"/>
</dbReference>
<evidence type="ECO:0000256" key="2">
    <source>
        <dbReference type="ARBA" id="ARBA00007577"/>
    </source>
</evidence>
<dbReference type="Gene3D" id="1.20.1560.10">
    <property type="entry name" value="ABC transporter type 1, transmembrane domain"/>
    <property type="match status" value="3"/>
</dbReference>
<dbReference type="PANTHER" id="PTHR43394">
    <property type="entry name" value="ATP-DEPENDENT PERMEASE MDL1, MITOCHONDRIAL"/>
    <property type="match status" value="1"/>
</dbReference>
<feature type="domain" description="ABC transporter" evidence="12">
    <location>
        <begin position="432"/>
        <end position="670"/>
    </location>
</feature>
<evidence type="ECO:0000256" key="9">
    <source>
        <dbReference type="ARBA" id="ARBA00023136"/>
    </source>
</evidence>
<keyword evidence="7" id="KW-0067">ATP-binding</keyword>
<dbReference type="FunFam" id="3.40.50.300:FF:000251">
    <property type="entry name" value="ABC transporter B family member 19"/>
    <property type="match status" value="1"/>
</dbReference>
<evidence type="ECO:0000259" key="12">
    <source>
        <dbReference type="PROSITE" id="PS50893"/>
    </source>
</evidence>
<feature type="transmembrane region" description="Helical" evidence="11">
    <location>
        <begin position="1301"/>
        <end position="1322"/>
    </location>
</feature>
<dbReference type="Gene3D" id="3.40.50.300">
    <property type="entry name" value="P-loop containing nucleotide triphosphate hydrolases"/>
    <property type="match status" value="2"/>
</dbReference>
<keyword evidence="15" id="KW-1185">Reference proteome</keyword>
<gene>
    <name evidence="14" type="ORF">CTEN210_15439</name>
</gene>
<dbReference type="EMBL" id="BLLK01000062">
    <property type="protein sequence ID" value="GFH58963.1"/>
    <property type="molecule type" value="Genomic_DNA"/>
</dbReference>
<evidence type="ECO:0000256" key="3">
    <source>
        <dbReference type="ARBA" id="ARBA00022448"/>
    </source>
</evidence>
<dbReference type="Proteomes" id="UP001054902">
    <property type="component" value="Unassembled WGS sequence"/>
</dbReference>
<dbReference type="FunFam" id="3.40.50.300:FF:000205">
    <property type="entry name" value="ABC transporter B family member 4"/>
    <property type="match status" value="1"/>
</dbReference>
<evidence type="ECO:0000256" key="8">
    <source>
        <dbReference type="ARBA" id="ARBA00022989"/>
    </source>
</evidence>
<keyword evidence="4 11" id="KW-0812">Transmembrane</keyword>
<feature type="region of interest" description="Disordered" evidence="10">
    <location>
        <begin position="951"/>
        <end position="989"/>
    </location>
</feature>
<dbReference type="Pfam" id="PF00664">
    <property type="entry name" value="ABC_membrane"/>
    <property type="match status" value="2"/>
</dbReference>
<dbReference type="InterPro" id="IPR011527">
    <property type="entry name" value="ABC1_TM_dom"/>
</dbReference>
<keyword evidence="9 11" id="KW-0472">Membrane</keyword>
<keyword evidence="6" id="KW-0547">Nucleotide-binding</keyword>
<dbReference type="PROSITE" id="PS50893">
    <property type="entry name" value="ABC_TRANSPORTER_2"/>
    <property type="match status" value="2"/>
</dbReference>
<dbReference type="InterPro" id="IPR003439">
    <property type="entry name" value="ABC_transporter-like_ATP-bd"/>
</dbReference>
<comment type="subcellular location">
    <subcellularLocation>
        <location evidence="1">Membrane</location>
        <topology evidence="1">Multi-pass membrane protein</topology>
    </subcellularLocation>
</comment>
<feature type="domain" description="ABC transmembrane type-1" evidence="13">
    <location>
        <begin position="1086"/>
        <end position="1295"/>
    </location>
</feature>